<accession>F2TBW6</accession>
<gene>
    <name evidence="2" type="ORF">BDDG_03670</name>
</gene>
<evidence type="ECO:0000256" key="1">
    <source>
        <dbReference type="SAM" id="MobiDB-lite"/>
    </source>
</evidence>
<feature type="non-terminal residue" evidence="2">
    <location>
        <position position="1"/>
    </location>
</feature>
<name>F2TBW6_AJEDA</name>
<dbReference type="HOGENOM" id="CLU_044088_1_0_1"/>
<protein>
    <submittedName>
        <fullName evidence="2">Uncharacterized protein</fullName>
    </submittedName>
</protein>
<feature type="non-terminal residue" evidence="2">
    <location>
        <position position="143"/>
    </location>
</feature>
<dbReference type="AlphaFoldDB" id="F2TBW6"/>
<organism evidence="2">
    <name type="scientific">Ajellomyces dermatitidis (strain ATCC 18188 / CBS 674.68)</name>
    <name type="common">Blastomyces dermatitidis</name>
    <dbReference type="NCBI Taxonomy" id="653446"/>
    <lineage>
        <taxon>Eukaryota</taxon>
        <taxon>Fungi</taxon>
        <taxon>Dikarya</taxon>
        <taxon>Ascomycota</taxon>
        <taxon>Pezizomycotina</taxon>
        <taxon>Eurotiomycetes</taxon>
        <taxon>Eurotiomycetidae</taxon>
        <taxon>Onygenales</taxon>
        <taxon>Ajellomycetaceae</taxon>
        <taxon>Blastomyces</taxon>
    </lineage>
</organism>
<sequence length="143" mass="15759">SSHIDRSAFTDDSEPDVESLIENLEDAIMKELPVPCVARSPASSLTLSVSFSATPSHQSPTPASVSDSPAPTTSVPATSDFTVSAFIISSPHFKEMLHRLNKPHLSRIISLFNSIEIMNIHVFRNRNVNIVLFYTHKCETYTS</sequence>
<proteinExistence type="predicted"/>
<evidence type="ECO:0000313" key="2">
    <source>
        <dbReference type="EMBL" id="EGE80729.2"/>
    </source>
</evidence>
<reference evidence="2" key="1">
    <citation type="submission" date="2010-03" db="EMBL/GenBank/DDBJ databases">
        <title>Annotation of Blastomyces dermatitidis strain ATCC 18188.</title>
        <authorList>
            <consortium name="The Broad Institute Genome Sequencing Platform"/>
            <consortium name="Broad Institute Genome Sequencing Center for Infectious Disease."/>
            <person name="Cuomo C."/>
            <person name="Klein B."/>
            <person name="Sullivan T."/>
            <person name="Heitman J."/>
            <person name="Young S."/>
            <person name="Zeng Q."/>
            <person name="Gargeya S."/>
            <person name="Alvarado L."/>
            <person name="Berlin A.M."/>
            <person name="Chapman S.B."/>
            <person name="Chen Z."/>
            <person name="Freedman E."/>
            <person name="Gellesch M."/>
            <person name="Goldberg J."/>
            <person name="Griggs A."/>
            <person name="Gujja S."/>
            <person name="Heilman E."/>
            <person name="Heiman D."/>
            <person name="Howarth C."/>
            <person name="Mehta T."/>
            <person name="Neiman D."/>
            <person name="Pearson M."/>
            <person name="Roberts A."/>
            <person name="Saif S."/>
            <person name="Shea T."/>
            <person name="Shenoy N."/>
            <person name="Sisk P."/>
            <person name="Stolte C."/>
            <person name="Sykes S."/>
            <person name="White J."/>
            <person name="Yandava C."/>
            <person name="Haas B."/>
            <person name="Nusbaum C."/>
            <person name="Birren B."/>
        </authorList>
    </citation>
    <scope>NUCLEOTIDE SEQUENCE [LARGE SCALE GENOMIC DNA]</scope>
    <source>
        <strain evidence="2">ATCC 18188</strain>
    </source>
</reference>
<dbReference type="Proteomes" id="UP000007802">
    <property type="component" value="Unassembled WGS sequence"/>
</dbReference>
<feature type="region of interest" description="Disordered" evidence="1">
    <location>
        <begin position="52"/>
        <end position="74"/>
    </location>
</feature>
<dbReference type="EMBL" id="GG749422">
    <property type="protein sequence ID" value="EGE80729.2"/>
    <property type="molecule type" value="Genomic_DNA"/>
</dbReference>